<feature type="domain" description="Beta-lactamase class A catalytic" evidence="1">
    <location>
        <begin position="32"/>
        <end position="131"/>
    </location>
</feature>
<dbReference type="InterPro" id="IPR045155">
    <property type="entry name" value="Beta-lactam_cat"/>
</dbReference>
<name>A0A918J350_9FLAO</name>
<keyword evidence="3" id="KW-1185">Reference proteome</keyword>
<comment type="caution">
    <text evidence="2">The sequence shown here is derived from an EMBL/GenBank/DDBJ whole genome shotgun (WGS) entry which is preliminary data.</text>
</comment>
<evidence type="ECO:0000259" key="1">
    <source>
        <dbReference type="Pfam" id="PF13354"/>
    </source>
</evidence>
<proteinExistence type="predicted"/>
<dbReference type="Gene3D" id="3.40.710.10">
    <property type="entry name" value="DD-peptidase/beta-lactamase superfamily"/>
    <property type="match status" value="1"/>
</dbReference>
<dbReference type="SUPFAM" id="SSF56601">
    <property type="entry name" value="beta-lactamase/transpeptidase-like"/>
    <property type="match status" value="1"/>
</dbReference>
<evidence type="ECO:0000313" key="2">
    <source>
        <dbReference type="EMBL" id="GGW44906.1"/>
    </source>
</evidence>
<accession>A0A918J350</accession>
<dbReference type="InterPro" id="IPR012338">
    <property type="entry name" value="Beta-lactam/transpept-like"/>
</dbReference>
<gene>
    <name evidence="2" type="ORF">GCM10007383_31670</name>
</gene>
<reference evidence="2" key="1">
    <citation type="journal article" date="2014" name="Int. J. Syst. Evol. Microbiol.">
        <title>Complete genome sequence of Corynebacterium casei LMG S-19264T (=DSM 44701T), isolated from a smear-ripened cheese.</title>
        <authorList>
            <consortium name="US DOE Joint Genome Institute (JGI-PGF)"/>
            <person name="Walter F."/>
            <person name="Albersmeier A."/>
            <person name="Kalinowski J."/>
            <person name="Ruckert C."/>
        </authorList>
    </citation>
    <scope>NUCLEOTIDE SEQUENCE</scope>
    <source>
        <strain evidence="2">KCTC 12113</strain>
    </source>
</reference>
<dbReference type="GO" id="GO:0030655">
    <property type="term" value="P:beta-lactam antibiotic catabolic process"/>
    <property type="evidence" value="ECO:0007669"/>
    <property type="project" value="InterPro"/>
</dbReference>
<dbReference type="EMBL" id="BMWP01000026">
    <property type="protein sequence ID" value="GGW44906.1"/>
    <property type="molecule type" value="Genomic_DNA"/>
</dbReference>
<dbReference type="GO" id="GO:0008800">
    <property type="term" value="F:beta-lactamase activity"/>
    <property type="evidence" value="ECO:0007669"/>
    <property type="project" value="InterPro"/>
</dbReference>
<sequence>MDSVSNYELQLIYTQINREQDSVILIDYPYKANDSNYFYPASTVKLITAALTLEKLQNTQGIDLYTRFYVEGDSIETTFAHDILRIFAVSDNEANNRLFEFLGQDYINKKLKDKHISPVRISHRLSTPNAFEITTTPLIVYLNDTTITPIGPTINQPPVPLILNKITKGNSYYEDDHLLQEPFDFSLKNYFPLSTQLQVLKRIVFPELYKKEEQFNLGVKDREFLLKAMSTLPKELGYDVNDYYDGYGNFVMHGDNRNKIPENLKTFNKAGSAYGTLTDCAYIVDTKNDIEFILTATILVNKNGIFNDDQYEYETIGLPFLGQLGREIYKLELQRK</sequence>
<dbReference type="AlphaFoldDB" id="A0A918J350"/>
<evidence type="ECO:0000313" key="3">
    <source>
        <dbReference type="Proteomes" id="UP000634668"/>
    </source>
</evidence>
<protein>
    <recommendedName>
        <fullName evidence="1">Beta-lactamase class A catalytic domain-containing protein</fullName>
    </recommendedName>
</protein>
<dbReference type="Proteomes" id="UP000634668">
    <property type="component" value="Unassembled WGS sequence"/>
</dbReference>
<reference evidence="2" key="2">
    <citation type="submission" date="2020-09" db="EMBL/GenBank/DDBJ databases">
        <authorList>
            <person name="Sun Q."/>
            <person name="Kim S."/>
        </authorList>
    </citation>
    <scope>NUCLEOTIDE SEQUENCE</scope>
    <source>
        <strain evidence="2">KCTC 12113</strain>
    </source>
</reference>
<dbReference type="Pfam" id="PF13354">
    <property type="entry name" value="Beta-lactamase2"/>
    <property type="match status" value="1"/>
</dbReference>
<organism evidence="2 3">
    <name type="scientific">Arenibacter certesii</name>
    <dbReference type="NCBI Taxonomy" id="228955"/>
    <lineage>
        <taxon>Bacteria</taxon>
        <taxon>Pseudomonadati</taxon>
        <taxon>Bacteroidota</taxon>
        <taxon>Flavobacteriia</taxon>
        <taxon>Flavobacteriales</taxon>
        <taxon>Flavobacteriaceae</taxon>
        <taxon>Arenibacter</taxon>
    </lineage>
</organism>